<dbReference type="InterPro" id="IPR011333">
    <property type="entry name" value="SKP1/BTB/POZ_sf"/>
</dbReference>
<accession>A0AAD4HYW8</accession>
<feature type="domain" description="BTB" evidence="2">
    <location>
        <begin position="30"/>
        <end position="112"/>
    </location>
</feature>
<dbReference type="Gene3D" id="3.30.710.10">
    <property type="entry name" value="Potassium Channel Kv1.1, Chain A"/>
    <property type="match status" value="1"/>
</dbReference>
<dbReference type="AlphaFoldDB" id="A0AAD4HYW8"/>
<sequence length="310" mass="34305">MGEMYDSKAVPGSWTEEPVQDPTMRLHPDADAILVVESNDTASENPRKKFLVSSAVLSAASDYFRSLFQSEFKGGAETRLGDCPTIVMSEDDPVGMQILLAILHYYNLEVYDTLDPKTLAAVAICSDRCDCTRALRPWISQWFGKVSATADVDELGFLLVAAHFFHSADHLNDVSARCVRHARAGLASVWEKHPMINILPPENKGFEVPKQCHLCQSSTVHEGYCTNQTRIAEYFGVLGRTGLWPSFGPFKECTVSELADRLGRVKYDQQHRCEADTQCPLRRALEGLSHNASRIVKDIGGISPEKGEAA</sequence>
<protein>
    <recommendedName>
        <fullName evidence="2">BTB domain-containing protein</fullName>
    </recommendedName>
</protein>
<evidence type="ECO:0000256" key="1">
    <source>
        <dbReference type="SAM" id="MobiDB-lite"/>
    </source>
</evidence>
<evidence type="ECO:0000313" key="4">
    <source>
        <dbReference type="Proteomes" id="UP001197093"/>
    </source>
</evidence>
<feature type="region of interest" description="Disordered" evidence="1">
    <location>
        <begin position="1"/>
        <end position="21"/>
    </location>
</feature>
<organism evidence="3 4">
    <name type="scientific">Staphylotrichum longicolle</name>
    <dbReference type="NCBI Taxonomy" id="669026"/>
    <lineage>
        <taxon>Eukaryota</taxon>
        <taxon>Fungi</taxon>
        <taxon>Dikarya</taxon>
        <taxon>Ascomycota</taxon>
        <taxon>Pezizomycotina</taxon>
        <taxon>Sordariomycetes</taxon>
        <taxon>Sordariomycetidae</taxon>
        <taxon>Sordariales</taxon>
        <taxon>Chaetomiaceae</taxon>
        <taxon>Staphylotrichum</taxon>
    </lineage>
</organism>
<reference evidence="3" key="1">
    <citation type="submission" date="2023-02" db="EMBL/GenBank/DDBJ databases">
        <authorList>
            <person name="Palmer J.M."/>
        </authorList>
    </citation>
    <scope>NUCLEOTIDE SEQUENCE</scope>
    <source>
        <strain evidence="3">FW57</strain>
    </source>
</reference>
<gene>
    <name evidence="3" type="ORF">NEMBOFW57_007877</name>
</gene>
<keyword evidence="4" id="KW-1185">Reference proteome</keyword>
<name>A0AAD4HYW8_9PEZI</name>
<comment type="caution">
    <text evidence="3">The sequence shown here is derived from an EMBL/GenBank/DDBJ whole genome shotgun (WGS) entry which is preliminary data.</text>
</comment>
<evidence type="ECO:0000313" key="3">
    <source>
        <dbReference type="EMBL" id="KAG7288346.1"/>
    </source>
</evidence>
<dbReference type="Pfam" id="PF00651">
    <property type="entry name" value="BTB"/>
    <property type="match status" value="1"/>
</dbReference>
<dbReference type="PROSITE" id="PS50097">
    <property type="entry name" value="BTB"/>
    <property type="match status" value="1"/>
</dbReference>
<dbReference type="CDD" id="cd18186">
    <property type="entry name" value="BTB_POZ_ZBTB_KLHL-like"/>
    <property type="match status" value="1"/>
</dbReference>
<dbReference type="SUPFAM" id="SSF54695">
    <property type="entry name" value="POZ domain"/>
    <property type="match status" value="1"/>
</dbReference>
<dbReference type="EMBL" id="JAHCVI010000003">
    <property type="protein sequence ID" value="KAG7288346.1"/>
    <property type="molecule type" value="Genomic_DNA"/>
</dbReference>
<proteinExistence type="predicted"/>
<dbReference type="InterPro" id="IPR000210">
    <property type="entry name" value="BTB/POZ_dom"/>
</dbReference>
<evidence type="ECO:0000259" key="2">
    <source>
        <dbReference type="PROSITE" id="PS50097"/>
    </source>
</evidence>
<dbReference type="SMART" id="SM00225">
    <property type="entry name" value="BTB"/>
    <property type="match status" value="1"/>
</dbReference>
<dbReference type="Proteomes" id="UP001197093">
    <property type="component" value="Unassembled WGS sequence"/>
</dbReference>